<keyword evidence="9 10" id="KW-0998">Cell outer membrane</keyword>
<name>A0A7L5C0P5_9RHOB</name>
<dbReference type="SUPFAM" id="SSF56935">
    <property type="entry name" value="Porins"/>
    <property type="match status" value="1"/>
</dbReference>
<dbReference type="PANTHER" id="PTHR30069:SF41">
    <property type="entry name" value="HEME_HEMOPEXIN UTILIZATION PROTEIN C"/>
    <property type="match status" value="1"/>
</dbReference>
<dbReference type="NCBIfam" id="TIGR01786">
    <property type="entry name" value="TonB-hemlactrns"/>
    <property type="match status" value="1"/>
</dbReference>
<keyword evidence="16" id="KW-0675">Receptor</keyword>
<comment type="subcellular location">
    <subcellularLocation>
        <location evidence="1 10">Cell outer membrane</location>
        <topology evidence="1 10">Multi-pass membrane protein</topology>
    </subcellularLocation>
</comment>
<evidence type="ECO:0000256" key="4">
    <source>
        <dbReference type="ARBA" id="ARBA00022452"/>
    </source>
</evidence>
<protein>
    <submittedName>
        <fullName evidence="16">TonB-dependent hemoglobin/transferrin/lactoferrin family receptor</fullName>
    </submittedName>
</protein>
<keyword evidence="4 10" id="KW-1134">Transmembrane beta strand</keyword>
<evidence type="ECO:0000256" key="11">
    <source>
        <dbReference type="PROSITE-ProRule" id="PRU10144"/>
    </source>
</evidence>
<accession>A0A7L5C0P5</accession>
<dbReference type="Pfam" id="PF00593">
    <property type="entry name" value="TonB_dep_Rec_b-barrel"/>
    <property type="match status" value="1"/>
</dbReference>
<evidence type="ECO:0000256" key="2">
    <source>
        <dbReference type="ARBA" id="ARBA00009810"/>
    </source>
</evidence>
<dbReference type="InterPro" id="IPR036942">
    <property type="entry name" value="Beta-barrel_TonB_sf"/>
</dbReference>
<dbReference type="InterPro" id="IPR010917">
    <property type="entry name" value="TonB_rcpt_CS"/>
</dbReference>
<keyword evidence="7 12" id="KW-0798">TonB box</keyword>
<evidence type="ECO:0000256" key="8">
    <source>
        <dbReference type="ARBA" id="ARBA00023136"/>
    </source>
</evidence>
<sequence length="689" mass="74789">MTWRFFLQSSMSLAAFAAATESLTSVARAEGPILLEDIVVESASRDARSVLDATTGVTVVDRGEMDRRQASDFEGLIGDTPGLTIEGGPRGAAQEPNIRGFSDDQVVLRLDGGRFNFNQGHRGRFFIDPEIVERVEVIRGGGSTLHGSGALGGVISIETRNAYDMLEPGETMGARLRTSYETNGDAFGQTGTVYGATGGFDALGFLAYRDKGADYRDGDGVDIRASEVDIGNGLAKLGYEMGESSRIEGIFSIYRDDSITPGAQDTPATGGNIVDRDAETLTGRLSWDYDPVGDDLIDLSVLAYFNTLDIDETRQIDGRRDTTDYDTIGFEALNRSRFDAGVPVELVYGVEFVRDTQSGTRDSAARLQFPDATATTYAGFAEATIEVAEGLTIIPGIRFDRYELDPDGAFSSRNESQFSPRIGVSYRPIPQLQFYGNLARAFRAPSLTELYTDDVHFAVPGFPLGPGSVFTGVNEFQPNPDLKPETSDQIEVGARFSDRDVIQAGDALSFSIGGYYARVDNFIDQQVSFIDFSTGQFNPLTGNFEVGGSTTNFNVDAELWGAEAEIRYDAGLWYAGLGLTVPRGENDSGDALSSLPQDRLTATVGFRPTDEFDLGLRATLARKLDNGTANADGYEVFDAYLAYEPKSPPFEGITIRAGVDNIFDETYRIQPSQLNEPGRTFKIAGSIRF</sequence>
<dbReference type="KEGG" id="hdh:G5B40_16860"/>
<dbReference type="AlphaFoldDB" id="A0A7L5C0P5"/>
<dbReference type="InterPro" id="IPR037066">
    <property type="entry name" value="Plug_dom_sf"/>
</dbReference>
<evidence type="ECO:0000313" key="16">
    <source>
        <dbReference type="EMBL" id="QIE56963.1"/>
    </source>
</evidence>
<dbReference type="PROSITE" id="PS52016">
    <property type="entry name" value="TONB_DEPENDENT_REC_3"/>
    <property type="match status" value="1"/>
</dbReference>
<keyword evidence="3 10" id="KW-0813">Transport</keyword>
<evidence type="ECO:0000256" key="7">
    <source>
        <dbReference type="ARBA" id="ARBA00023077"/>
    </source>
</evidence>
<feature type="short sequence motif" description="TonB C-terminal box" evidence="11">
    <location>
        <begin position="672"/>
        <end position="689"/>
    </location>
</feature>
<organism evidence="16 17">
    <name type="scientific">Pikeienuella piscinae</name>
    <dbReference type="NCBI Taxonomy" id="2748098"/>
    <lineage>
        <taxon>Bacteria</taxon>
        <taxon>Pseudomonadati</taxon>
        <taxon>Pseudomonadota</taxon>
        <taxon>Alphaproteobacteria</taxon>
        <taxon>Rhodobacterales</taxon>
        <taxon>Paracoccaceae</taxon>
        <taxon>Pikeienuella</taxon>
    </lineage>
</organism>
<keyword evidence="8 10" id="KW-0472">Membrane</keyword>
<feature type="chain" id="PRO_5029831930" evidence="13">
    <location>
        <begin position="18"/>
        <end position="689"/>
    </location>
</feature>
<dbReference type="InterPro" id="IPR010949">
    <property type="entry name" value="TonB_Hb/transfer/lactofer_rcpt"/>
</dbReference>
<dbReference type="RefSeq" id="WP_165101018.1">
    <property type="nucleotide sequence ID" value="NZ_CP049056.1"/>
</dbReference>
<feature type="domain" description="TonB-dependent receptor-like beta-barrel" evidence="14">
    <location>
        <begin position="266"/>
        <end position="662"/>
    </location>
</feature>
<dbReference type="Pfam" id="PF07715">
    <property type="entry name" value="Plug"/>
    <property type="match status" value="1"/>
</dbReference>
<evidence type="ECO:0000256" key="5">
    <source>
        <dbReference type="ARBA" id="ARBA00022692"/>
    </source>
</evidence>
<evidence type="ECO:0000256" key="12">
    <source>
        <dbReference type="RuleBase" id="RU003357"/>
    </source>
</evidence>
<evidence type="ECO:0000256" key="13">
    <source>
        <dbReference type="SAM" id="SignalP"/>
    </source>
</evidence>
<evidence type="ECO:0000259" key="14">
    <source>
        <dbReference type="Pfam" id="PF00593"/>
    </source>
</evidence>
<dbReference type="Proteomes" id="UP000503336">
    <property type="component" value="Chromosome"/>
</dbReference>
<evidence type="ECO:0000313" key="17">
    <source>
        <dbReference type="Proteomes" id="UP000503336"/>
    </source>
</evidence>
<dbReference type="InterPro" id="IPR039426">
    <property type="entry name" value="TonB-dep_rcpt-like"/>
</dbReference>
<dbReference type="EMBL" id="CP049056">
    <property type="protein sequence ID" value="QIE56963.1"/>
    <property type="molecule type" value="Genomic_DNA"/>
</dbReference>
<keyword evidence="5 10" id="KW-0812">Transmembrane</keyword>
<comment type="similarity">
    <text evidence="2 10 12">Belongs to the TonB-dependent receptor family.</text>
</comment>
<dbReference type="GO" id="GO:0015232">
    <property type="term" value="F:heme transmembrane transporter activity"/>
    <property type="evidence" value="ECO:0007669"/>
    <property type="project" value="InterPro"/>
</dbReference>
<evidence type="ECO:0000256" key="10">
    <source>
        <dbReference type="PROSITE-ProRule" id="PRU01360"/>
    </source>
</evidence>
<feature type="signal peptide" evidence="13">
    <location>
        <begin position="1"/>
        <end position="17"/>
    </location>
</feature>
<dbReference type="GO" id="GO:0009279">
    <property type="term" value="C:cell outer membrane"/>
    <property type="evidence" value="ECO:0007669"/>
    <property type="project" value="UniProtKB-SubCell"/>
</dbReference>
<dbReference type="InterPro" id="IPR000531">
    <property type="entry name" value="Beta-barrel_TonB"/>
</dbReference>
<keyword evidence="17" id="KW-1185">Reference proteome</keyword>
<gene>
    <name evidence="16" type="ORF">G5B40_16860</name>
</gene>
<dbReference type="Gene3D" id="2.40.170.20">
    <property type="entry name" value="TonB-dependent receptor, beta-barrel domain"/>
    <property type="match status" value="1"/>
</dbReference>
<dbReference type="PANTHER" id="PTHR30069">
    <property type="entry name" value="TONB-DEPENDENT OUTER MEMBRANE RECEPTOR"/>
    <property type="match status" value="1"/>
</dbReference>
<proteinExistence type="inferred from homology"/>
<evidence type="ECO:0000256" key="1">
    <source>
        <dbReference type="ARBA" id="ARBA00004571"/>
    </source>
</evidence>
<dbReference type="GO" id="GO:0015344">
    <property type="term" value="F:siderophore uptake transmembrane transporter activity"/>
    <property type="evidence" value="ECO:0007669"/>
    <property type="project" value="TreeGrafter"/>
</dbReference>
<dbReference type="PROSITE" id="PS01156">
    <property type="entry name" value="TONB_DEPENDENT_REC_2"/>
    <property type="match status" value="1"/>
</dbReference>
<dbReference type="GO" id="GO:0044718">
    <property type="term" value="P:siderophore transmembrane transport"/>
    <property type="evidence" value="ECO:0007669"/>
    <property type="project" value="TreeGrafter"/>
</dbReference>
<reference evidence="16 17" key="1">
    <citation type="submission" date="2020-02" db="EMBL/GenBank/DDBJ databases">
        <title>complete genome sequence of Rhodobacteraceae bacterium.</title>
        <authorList>
            <person name="Park J."/>
            <person name="Kim Y.-S."/>
            <person name="Kim K.-H."/>
        </authorList>
    </citation>
    <scope>NUCLEOTIDE SEQUENCE [LARGE SCALE GENOMIC DNA]</scope>
    <source>
        <strain evidence="16 17">RR4-56</strain>
    </source>
</reference>
<dbReference type="Gene3D" id="2.170.130.10">
    <property type="entry name" value="TonB-dependent receptor, plug domain"/>
    <property type="match status" value="1"/>
</dbReference>
<evidence type="ECO:0000256" key="3">
    <source>
        <dbReference type="ARBA" id="ARBA00022448"/>
    </source>
</evidence>
<evidence type="ECO:0000259" key="15">
    <source>
        <dbReference type="Pfam" id="PF07715"/>
    </source>
</evidence>
<dbReference type="NCBIfam" id="TIGR01785">
    <property type="entry name" value="TonB-hemin"/>
    <property type="match status" value="1"/>
</dbReference>
<dbReference type="InterPro" id="IPR012910">
    <property type="entry name" value="Plug_dom"/>
</dbReference>
<feature type="domain" description="TonB-dependent receptor plug" evidence="15">
    <location>
        <begin position="51"/>
        <end position="154"/>
    </location>
</feature>
<dbReference type="CDD" id="cd01347">
    <property type="entry name" value="ligand_gated_channel"/>
    <property type="match status" value="1"/>
</dbReference>
<dbReference type="InterPro" id="IPR011276">
    <property type="entry name" value="TonB_haem/Hb_rcpt"/>
</dbReference>
<evidence type="ECO:0000256" key="9">
    <source>
        <dbReference type="ARBA" id="ARBA00023237"/>
    </source>
</evidence>
<keyword evidence="6 13" id="KW-0732">Signal</keyword>
<evidence type="ECO:0000256" key="6">
    <source>
        <dbReference type="ARBA" id="ARBA00022729"/>
    </source>
</evidence>